<dbReference type="EMBL" id="JBBCAQ010000002">
    <property type="protein sequence ID" value="KAK7605075.1"/>
    <property type="molecule type" value="Genomic_DNA"/>
</dbReference>
<dbReference type="AlphaFoldDB" id="A0AAN9YBP3"/>
<name>A0AAN9YBP3_9HEMI</name>
<dbReference type="Proteomes" id="UP001367676">
    <property type="component" value="Unassembled WGS sequence"/>
</dbReference>
<accession>A0AAN9YBP3</accession>
<proteinExistence type="predicted"/>
<feature type="compositionally biased region" description="Polar residues" evidence="1">
    <location>
        <begin position="65"/>
        <end position="76"/>
    </location>
</feature>
<protein>
    <submittedName>
        <fullName evidence="3">Uncharacterized protein</fullName>
    </submittedName>
</protein>
<evidence type="ECO:0000313" key="3">
    <source>
        <dbReference type="EMBL" id="KAK7605075.1"/>
    </source>
</evidence>
<reference evidence="3 4" key="1">
    <citation type="submission" date="2024-03" db="EMBL/GenBank/DDBJ databases">
        <title>Adaptation during the transition from Ophiocordyceps entomopathogen to insect associate is accompanied by gene loss and intensified selection.</title>
        <authorList>
            <person name="Ward C.M."/>
            <person name="Onetto C.A."/>
            <person name="Borneman A.R."/>
        </authorList>
    </citation>
    <scope>NUCLEOTIDE SEQUENCE [LARGE SCALE GENOMIC DNA]</scope>
    <source>
        <strain evidence="3">AWRI1</strain>
        <tissue evidence="3">Single Adult Female</tissue>
    </source>
</reference>
<feature type="transmembrane region" description="Helical" evidence="2">
    <location>
        <begin position="163"/>
        <end position="182"/>
    </location>
</feature>
<evidence type="ECO:0000256" key="1">
    <source>
        <dbReference type="SAM" id="MobiDB-lite"/>
    </source>
</evidence>
<keyword evidence="2" id="KW-0472">Membrane</keyword>
<feature type="compositionally biased region" description="Basic and acidic residues" evidence="1">
    <location>
        <begin position="8"/>
        <end position="30"/>
    </location>
</feature>
<evidence type="ECO:0000256" key="2">
    <source>
        <dbReference type="SAM" id="Phobius"/>
    </source>
</evidence>
<keyword evidence="2" id="KW-1133">Transmembrane helix</keyword>
<sequence length="196" mass="22185">MAPTDSIELEHGQKENEKAEEPVTHGGKCELNEQEEMVTSFIEASPTTEADRSLPVVDEEKKIDNTQIAVDQTSLTDPGEGTSGQEKCKSVVINVSDEKPKSEKAVNGNQEKLVTNNTRAVTTTESPVQVFDDNMAEEKQETASTIKNTKRYEIVRWDNKRSCFFVFFLLLFVIWIIAYYLYASGWLNRKINNIRS</sequence>
<comment type="caution">
    <text evidence="3">The sequence shown here is derived from an EMBL/GenBank/DDBJ whole genome shotgun (WGS) entry which is preliminary data.</text>
</comment>
<evidence type="ECO:0000313" key="4">
    <source>
        <dbReference type="Proteomes" id="UP001367676"/>
    </source>
</evidence>
<organism evidence="3 4">
    <name type="scientific">Parthenolecanium corni</name>
    <dbReference type="NCBI Taxonomy" id="536013"/>
    <lineage>
        <taxon>Eukaryota</taxon>
        <taxon>Metazoa</taxon>
        <taxon>Ecdysozoa</taxon>
        <taxon>Arthropoda</taxon>
        <taxon>Hexapoda</taxon>
        <taxon>Insecta</taxon>
        <taxon>Pterygota</taxon>
        <taxon>Neoptera</taxon>
        <taxon>Paraneoptera</taxon>
        <taxon>Hemiptera</taxon>
        <taxon>Sternorrhyncha</taxon>
        <taxon>Coccoidea</taxon>
        <taxon>Coccidae</taxon>
        <taxon>Parthenolecanium</taxon>
    </lineage>
</organism>
<gene>
    <name evidence="3" type="ORF">V9T40_006933</name>
</gene>
<feature type="region of interest" description="Disordered" evidence="1">
    <location>
        <begin position="65"/>
        <end position="86"/>
    </location>
</feature>
<keyword evidence="4" id="KW-1185">Reference proteome</keyword>
<feature type="region of interest" description="Disordered" evidence="1">
    <location>
        <begin position="1"/>
        <end position="30"/>
    </location>
</feature>
<keyword evidence="2" id="KW-0812">Transmembrane</keyword>